<dbReference type="EMBL" id="CASHTH010004060">
    <property type="protein sequence ID" value="CAI8053008.1"/>
    <property type="molecule type" value="Genomic_DNA"/>
</dbReference>
<proteinExistence type="predicted"/>
<reference evidence="2" key="1">
    <citation type="submission" date="2023-03" db="EMBL/GenBank/DDBJ databases">
        <authorList>
            <person name="Steffen K."/>
            <person name="Cardenas P."/>
        </authorList>
    </citation>
    <scope>NUCLEOTIDE SEQUENCE</scope>
</reference>
<sequence>MESVGRRRFKRRRQPGSQGAIPASKRQRFVTMDGTGYQVCVGTSREGIAVDFSNGQGTGEAPSSSFTPMISSSPQIQRWKGKRRKGSGLKNKKREKIELEGQYVDFSKPEQLKGVFNNPVGHQVSLLVNNPSLTKYMNSSSSDFTSVSMMMKLFDNTLFCKHEALCKRSQSEVIPKLFENRGFLEAVRYHLCCLPGRASNQERVSSVFFIEQLCKLFKLLLSSCYVDLATDILPVDTLLGTTGQLSSQELRFKVLHDKATEIIQMRDKVRQIKYNVSETKEVATDVVVLPTKAELQTNTLPANLQRNVINGPYTSELQYLNIQYCLLREDFIHPLRCAIHQIESDEEDSHKVKFYDATIRS</sequence>
<evidence type="ECO:0000313" key="2">
    <source>
        <dbReference type="EMBL" id="CAI8053008.1"/>
    </source>
</evidence>
<evidence type="ECO:0000313" key="3">
    <source>
        <dbReference type="Proteomes" id="UP001174909"/>
    </source>
</evidence>
<dbReference type="Proteomes" id="UP001174909">
    <property type="component" value="Unassembled WGS sequence"/>
</dbReference>
<comment type="caution">
    <text evidence="2">The sequence shown here is derived from an EMBL/GenBank/DDBJ whole genome shotgun (WGS) entry which is preliminary data.</text>
</comment>
<dbReference type="AlphaFoldDB" id="A0AA35TRB4"/>
<name>A0AA35TRB4_GEOBA</name>
<gene>
    <name evidence="2" type="ORF">GBAR_LOCUS28995</name>
</gene>
<accession>A0AA35TRB4</accession>
<organism evidence="2 3">
    <name type="scientific">Geodia barretti</name>
    <name type="common">Barrett's horny sponge</name>
    <dbReference type="NCBI Taxonomy" id="519541"/>
    <lineage>
        <taxon>Eukaryota</taxon>
        <taxon>Metazoa</taxon>
        <taxon>Porifera</taxon>
        <taxon>Demospongiae</taxon>
        <taxon>Heteroscleromorpha</taxon>
        <taxon>Tetractinellida</taxon>
        <taxon>Astrophorina</taxon>
        <taxon>Geodiidae</taxon>
        <taxon>Geodia</taxon>
    </lineage>
</organism>
<keyword evidence="3" id="KW-1185">Reference proteome</keyword>
<protein>
    <submittedName>
        <fullName evidence="2">Uncharacterized protein</fullName>
    </submittedName>
</protein>
<feature type="compositionally biased region" description="Basic residues" evidence="1">
    <location>
        <begin position="1"/>
        <end position="14"/>
    </location>
</feature>
<evidence type="ECO:0000256" key="1">
    <source>
        <dbReference type="SAM" id="MobiDB-lite"/>
    </source>
</evidence>
<feature type="region of interest" description="Disordered" evidence="1">
    <location>
        <begin position="1"/>
        <end position="26"/>
    </location>
</feature>
<feature type="non-terminal residue" evidence="2">
    <location>
        <position position="361"/>
    </location>
</feature>